<proteinExistence type="predicted"/>
<organism evidence="1 2">
    <name type="scientific">Lederbergia galactosidilytica</name>
    <dbReference type="NCBI Taxonomy" id="217031"/>
    <lineage>
        <taxon>Bacteria</taxon>
        <taxon>Bacillati</taxon>
        <taxon>Bacillota</taxon>
        <taxon>Bacilli</taxon>
        <taxon>Bacillales</taxon>
        <taxon>Bacillaceae</taxon>
        <taxon>Lederbergia</taxon>
    </lineage>
</organism>
<comment type="caution">
    <text evidence="1">The sequence shown here is derived from an EMBL/GenBank/DDBJ whole genome shotgun (WGS) entry which is preliminary data.</text>
</comment>
<dbReference type="Pfam" id="PF02620">
    <property type="entry name" value="YceD"/>
    <property type="match status" value="1"/>
</dbReference>
<protein>
    <recommendedName>
        <fullName evidence="3">DUF177 domain-containing protein</fullName>
    </recommendedName>
</protein>
<dbReference type="AlphaFoldDB" id="A0A0Q9XNN1"/>
<dbReference type="Proteomes" id="UP000053881">
    <property type="component" value="Unassembled WGS sequence"/>
</dbReference>
<accession>A0A0Q9XNN1</accession>
<name>A0A0Q9XNN1_9BACI</name>
<evidence type="ECO:0008006" key="3">
    <source>
        <dbReference type="Google" id="ProtNLM"/>
    </source>
</evidence>
<sequence length="186" mass="21269">MKWTVSQLQKLRDSEVVIDRKIDITKDLMARNSEIRNASPIEIKGKIKVDSERVTFHLQLKGTLILPCARTLVDTEYPIDIFSTEVYSLSMNQILSDDVDDIVHEPENGVVDLLPVIEELILVDIPMQVFSQEALDKDAQSGKGWNVMTEDQFEEEKEKDKKVDPRFAGLATLLENEERRGMILLI</sequence>
<evidence type="ECO:0000313" key="1">
    <source>
        <dbReference type="EMBL" id="KRG09797.1"/>
    </source>
</evidence>
<dbReference type="PATRIC" id="fig|217031.4.peg.7493"/>
<dbReference type="EMBL" id="LGPB01000137">
    <property type="protein sequence ID" value="KRG09797.1"/>
    <property type="molecule type" value="Genomic_DNA"/>
</dbReference>
<evidence type="ECO:0000313" key="2">
    <source>
        <dbReference type="Proteomes" id="UP000053881"/>
    </source>
</evidence>
<dbReference type="InterPro" id="IPR003772">
    <property type="entry name" value="YceD"/>
</dbReference>
<reference evidence="1 2" key="1">
    <citation type="submission" date="2015-06" db="EMBL/GenBank/DDBJ databases">
        <title>Genome sequencing project of Bacillus galactosidilyticus PL133.</title>
        <authorList>
            <person name="Gaiero J."/>
            <person name="Nicol R."/>
            <person name="Habash M."/>
        </authorList>
    </citation>
    <scope>NUCLEOTIDE SEQUENCE [LARGE SCALE GENOMIC DNA]</scope>
    <source>
        <strain evidence="1 2">PL133</strain>
    </source>
</reference>
<gene>
    <name evidence="1" type="ORF">ACA29_22030</name>
</gene>